<dbReference type="EMBL" id="MDVB01000118">
    <property type="protein sequence ID" value="PIT12298.1"/>
    <property type="molecule type" value="Genomic_DNA"/>
</dbReference>
<dbReference type="GO" id="GO:0003677">
    <property type="term" value="F:DNA binding"/>
    <property type="evidence" value="ECO:0007669"/>
    <property type="project" value="UniProtKB-KW"/>
</dbReference>
<keyword evidence="3" id="KW-0238">DNA-binding</keyword>
<reference evidence="6 7" key="1">
    <citation type="journal article" date="2017" name="MBio">
        <title>Type VI secretion-mediated competition in the bee gut microbiome.</title>
        <authorList>
            <person name="Steele M.I."/>
            <person name="Kwong W.K."/>
            <person name="Powell J.E."/>
            <person name="Whiteley M."/>
            <person name="Moran N.A."/>
        </authorList>
    </citation>
    <scope>NUCLEOTIDE SEQUENCE [LARGE SCALE GENOMIC DNA]</scope>
    <source>
        <strain evidence="6 7">App2-2</strain>
    </source>
</reference>
<comment type="caution">
    <text evidence="6">The sequence shown here is derived from an EMBL/GenBank/DDBJ whole genome shotgun (WGS) entry which is preliminary data.</text>
</comment>
<feature type="domain" description="LysR substrate-binding" evidence="5">
    <location>
        <begin position="7"/>
        <end position="171"/>
    </location>
</feature>
<dbReference type="Pfam" id="PF03466">
    <property type="entry name" value="LysR_substrate"/>
    <property type="match status" value="1"/>
</dbReference>
<dbReference type="PANTHER" id="PTHR30346:SF28">
    <property type="entry name" value="HTH-TYPE TRANSCRIPTIONAL REGULATOR CYNR"/>
    <property type="match status" value="1"/>
</dbReference>
<comment type="similarity">
    <text evidence="1">Belongs to the LysR transcriptional regulatory family.</text>
</comment>
<proteinExistence type="inferred from homology"/>
<dbReference type="GO" id="GO:0032993">
    <property type="term" value="C:protein-DNA complex"/>
    <property type="evidence" value="ECO:0007669"/>
    <property type="project" value="TreeGrafter"/>
</dbReference>
<dbReference type="Proteomes" id="UP000231293">
    <property type="component" value="Unassembled WGS sequence"/>
</dbReference>
<evidence type="ECO:0000256" key="2">
    <source>
        <dbReference type="ARBA" id="ARBA00023015"/>
    </source>
</evidence>
<dbReference type="SUPFAM" id="SSF53850">
    <property type="entry name" value="Periplasmic binding protein-like II"/>
    <property type="match status" value="1"/>
</dbReference>
<name>A0A2N9WR09_9NEIS</name>
<dbReference type="PANTHER" id="PTHR30346">
    <property type="entry name" value="TRANSCRIPTIONAL DUAL REGULATOR HCAR-RELATED"/>
    <property type="match status" value="1"/>
</dbReference>
<dbReference type="GO" id="GO:0003700">
    <property type="term" value="F:DNA-binding transcription factor activity"/>
    <property type="evidence" value="ECO:0007669"/>
    <property type="project" value="TreeGrafter"/>
</dbReference>
<evidence type="ECO:0000259" key="5">
    <source>
        <dbReference type="Pfam" id="PF03466"/>
    </source>
</evidence>
<gene>
    <name evidence="6" type="ORF">BGI32_10005</name>
</gene>
<dbReference type="InterPro" id="IPR005119">
    <property type="entry name" value="LysR_subst-bd"/>
</dbReference>
<evidence type="ECO:0000256" key="1">
    <source>
        <dbReference type="ARBA" id="ARBA00009437"/>
    </source>
</evidence>
<keyword evidence="4" id="KW-0804">Transcription</keyword>
<evidence type="ECO:0000256" key="4">
    <source>
        <dbReference type="ARBA" id="ARBA00023163"/>
    </source>
</evidence>
<evidence type="ECO:0000313" key="6">
    <source>
        <dbReference type="EMBL" id="PIT12298.1"/>
    </source>
</evidence>
<dbReference type="Gene3D" id="3.40.190.10">
    <property type="entry name" value="Periplasmic binding protein-like II"/>
    <property type="match status" value="2"/>
</dbReference>
<accession>A0A2N9WR09</accession>
<evidence type="ECO:0000256" key="3">
    <source>
        <dbReference type="ARBA" id="ARBA00023125"/>
    </source>
</evidence>
<protein>
    <recommendedName>
        <fullName evidence="5">LysR substrate-binding domain-containing protein</fullName>
    </recommendedName>
</protein>
<organism evidence="6 7">
    <name type="scientific">Snodgrassella alvi</name>
    <dbReference type="NCBI Taxonomy" id="1196083"/>
    <lineage>
        <taxon>Bacteria</taxon>
        <taxon>Pseudomonadati</taxon>
        <taxon>Pseudomonadota</taxon>
        <taxon>Betaproteobacteria</taxon>
        <taxon>Neisseriales</taxon>
        <taxon>Neisseriaceae</taxon>
        <taxon>Snodgrassella</taxon>
    </lineage>
</organism>
<evidence type="ECO:0000313" key="7">
    <source>
        <dbReference type="Proteomes" id="UP000231293"/>
    </source>
</evidence>
<keyword evidence="2" id="KW-0805">Transcription regulation</keyword>
<dbReference type="AlphaFoldDB" id="A0A2N9WR09"/>
<sequence>MQQDYSSKELLAEFNKSNIDLVIISDYKHNSHQANSLLAYQEIMLLALVEYHPACAQEKVDLNTVVDLPLYWCKPYQNPALYDRLQKIISQLPTPLTLQQKLPNFLTMLMVIAMGRGMLLLPASIAQAQMQGVVYKRPTAKYVRQLSMNMHLLWHKSAAENTIINEMIGYFKLHNTASVSV</sequence>